<feature type="transmembrane region" description="Helical" evidence="1">
    <location>
        <begin position="87"/>
        <end position="104"/>
    </location>
</feature>
<keyword evidence="1" id="KW-1133">Transmembrane helix</keyword>
<feature type="transmembrane region" description="Helical" evidence="1">
    <location>
        <begin position="26"/>
        <end position="45"/>
    </location>
</feature>
<dbReference type="Proteomes" id="UP000266178">
    <property type="component" value="Unassembled WGS sequence"/>
</dbReference>
<comment type="caution">
    <text evidence="2">The sequence shown here is derived from an EMBL/GenBank/DDBJ whole genome shotgun (WGS) entry which is preliminary data.</text>
</comment>
<keyword evidence="3" id="KW-1185">Reference proteome</keyword>
<organism evidence="2 3">
    <name type="scientific">Meiothermus granaticius NBRC 107808</name>
    <dbReference type="NCBI Taxonomy" id="1227551"/>
    <lineage>
        <taxon>Bacteria</taxon>
        <taxon>Thermotogati</taxon>
        <taxon>Deinococcota</taxon>
        <taxon>Deinococci</taxon>
        <taxon>Thermales</taxon>
        <taxon>Thermaceae</taxon>
        <taxon>Meiothermus</taxon>
    </lineage>
</organism>
<proteinExistence type="predicted"/>
<evidence type="ECO:0000256" key="1">
    <source>
        <dbReference type="SAM" id="Phobius"/>
    </source>
</evidence>
<evidence type="ECO:0000313" key="3">
    <source>
        <dbReference type="Proteomes" id="UP000266178"/>
    </source>
</evidence>
<protein>
    <submittedName>
        <fullName evidence="2">Uncharacterized protein</fullName>
    </submittedName>
</protein>
<evidence type="ECO:0000313" key="2">
    <source>
        <dbReference type="EMBL" id="RIH93689.1"/>
    </source>
</evidence>
<feature type="transmembrane region" description="Helical" evidence="1">
    <location>
        <begin position="61"/>
        <end position="81"/>
    </location>
</feature>
<name>A0A399FE08_9DEIN</name>
<sequence length="135" mass="14443">MLRSHVQMRRASSCFLANIGLSMETVFGAVLASGVGLMGVSLYLGKMHEAGRSFAPSVRRGLFWACTAFMLVFAAALMGAGLHDTDAYRFVMGAVVAYLTGLFIRSAGGPAFTQEGRFPFSSRVEGAKVKVPRGR</sequence>
<accession>A0A399FE08</accession>
<dbReference type="EMBL" id="QWLB01000003">
    <property type="protein sequence ID" value="RIH93689.1"/>
    <property type="molecule type" value="Genomic_DNA"/>
</dbReference>
<reference evidence="2 3" key="1">
    <citation type="submission" date="2018-08" db="EMBL/GenBank/DDBJ databases">
        <title>Meiothermus granaticius genome AF-68 sequencing project.</title>
        <authorList>
            <person name="Da Costa M.S."/>
            <person name="Albuquerque L."/>
            <person name="Raposo P."/>
            <person name="Froufe H.J.C."/>
            <person name="Barroso C.S."/>
            <person name="Egas C."/>
        </authorList>
    </citation>
    <scope>NUCLEOTIDE SEQUENCE [LARGE SCALE GENOMIC DNA]</scope>
    <source>
        <strain evidence="2 3">AF-68</strain>
    </source>
</reference>
<keyword evidence="1" id="KW-0812">Transmembrane</keyword>
<gene>
    <name evidence="2" type="ORF">Mgrana_00272</name>
</gene>
<keyword evidence="1" id="KW-0472">Membrane</keyword>
<dbReference type="AlphaFoldDB" id="A0A399FE08"/>